<protein>
    <submittedName>
        <fullName evidence="1">Uncharacterized protein</fullName>
    </submittedName>
</protein>
<proteinExistence type="predicted"/>
<name>A0A2P8HAB0_CHINA</name>
<accession>A0A2P8HAB0</accession>
<keyword evidence="2" id="KW-1185">Reference proteome</keyword>
<dbReference type="RefSeq" id="WP_106531220.1">
    <property type="nucleotide sequence ID" value="NZ_PYAW01000009.1"/>
</dbReference>
<reference evidence="1 2" key="1">
    <citation type="submission" date="2018-03" db="EMBL/GenBank/DDBJ databases">
        <title>Genomic Encyclopedia of Archaeal and Bacterial Type Strains, Phase II (KMG-II): from individual species to whole genera.</title>
        <authorList>
            <person name="Goeker M."/>
        </authorList>
    </citation>
    <scope>NUCLEOTIDE SEQUENCE [LARGE SCALE GENOMIC DNA]</scope>
    <source>
        <strain evidence="1 2">DSM 24859</strain>
    </source>
</reference>
<dbReference type="EMBL" id="PYAW01000009">
    <property type="protein sequence ID" value="PSL43130.1"/>
    <property type="molecule type" value="Genomic_DNA"/>
</dbReference>
<evidence type="ECO:0000313" key="1">
    <source>
        <dbReference type="EMBL" id="PSL43130.1"/>
    </source>
</evidence>
<sequence length="225" mass="25711">MKKVDFPDSGFHNTWYFYEDIPAGYPTIQALQKGAPIPDAVFEDIRHVLAITIQHELLIPTYIRLDDVIEIENDSLDTFMAGLKKVLADKQVLSIFSIGGYGKVLLPDDEPGWQQDLITLEDVLFFDRDLNISTAKSVWVPISIDDSHQFQWQLPLAKLNAGRLELALQEIKQALKISDAPPDEPDPDSPFVIKDFKLFLRPEIIRNKKDYDILDVDLSEFIVEE</sequence>
<dbReference type="AlphaFoldDB" id="A0A2P8HAB0"/>
<gene>
    <name evidence="1" type="ORF">CLV51_109124</name>
</gene>
<evidence type="ECO:0000313" key="2">
    <source>
        <dbReference type="Proteomes" id="UP000240971"/>
    </source>
</evidence>
<dbReference type="OrthoDB" id="648409at2"/>
<dbReference type="Proteomes" id="UP000240971">
    <property type="component" value="Unassembled WGS sequence"/>
</dbReference>
<comment type="caution">
    <text evidence="1">The sequence shown here is derived from an EMBL/GenBank/DDBJ whole genome shotgun (WGS) entry which is preliminary data.</text>
</comment>
<organism evidence="1 2">
    <name type="scientific">Chitinophaga niastensis</name>
    <dbReference type="NCBI Taxonomy" id="536980"/>
    <lineage>
        <taxon>Bacteria</taxon>
        <taxon>Pseudomonadati</taxon>
        <taxon>Bacteroidota</taxon>
        <taxon>Chitinophagia</taxon>
        <taxon>Chitinophagales</taxon>
        <taxon>Chitinophagaceae</taxon>
        <taxon>Chitinophaga</taxon>
    </lineage>
</organism>